<dbReference type="SMART" id="SM00382">
    <property type="entry name" value="AAA"/>
    <property type="match status" value="1"/>
</dbReference>
<protein>
    <submittedName>
        <fullName evidence="4">Conserved hypothetical plastid protein</fullName>
    </submittedName>
</protein>
<dbReference type="GeneID" id="67154477"/>
<organism evidence="4">
    <name type="scientific">Olisthodiscus luteus</name>
    <name type="common">Marine phytoflagellate</name>
    <dbReference type="NCBI Taxonomy" id="83000"/>
    <lineage>
        <taxon>Eukaryota</taxon>
        <taxon>Sar</taxon>
        <taxon>Stramenopiles</taxon>
        <taxon>Ochrophyta</taxon>
        <taxon>Olisthodiscophyceae</taxon>
        <taxon>Olisthodiscaceae</taxon>
        <taxon>Olisthodiscus</taxon>
    </lineage>
</organism>
<dbReference type="InterPro" id="IPR058670">
    <property type="entry name" value="PTPase_dom"/>
</dbReference>
<dbReference type="SUPFAM" id="SSF52540">
    <property type="entry name" value="P-loop containing nucleoside triphosphate hydrolases"/>
    <property type="match status" value="1"/>
</dbReference>
<proteinExistence type="predicted"/>
<geneLocation type="plastid" evidence="4"/>
<dbReference type="PANTHER" id="PTHR20953:SF3">
    <property type="entry name" value="P-LOOP CONTAINING NUCLEOSIDE TRIPHOSPHATE HYDROLASES SUPERFAMILY PROTEIN"/>
    <property type="match status" value="1"/>
</dbReference>
<dbReference type="PANTHER" id="PTHR20953">
    <property type="entry name" value="KINASE-RELATED"/>
    <property type="match status" value="1"/>
</dbReference>
<dbReference type="RefSeq" id="YP_010152867.1">
    <property type="nucleotide sequence ID" value="NC_057170.1"/>
</dbReference>
<dbReference type="Pfam" id="PF19568">
    <property type="entry name" value="Spore_III_AA"/>
    <property type="match status" value="1"/>
</dbReference>
<dbReference type="AlphaFoldDB" id="A0A7U0QGM0"/>
<evidence type="ECO:0000256" key="2">
    <source>
        <dbReference type="ARBA" id="ARBA00022840"/>
    </source>
</evidence>
<dbReference type="InterPro" id="IPR027417">
    <property type="entry name" value="P-loop_NTPase"/>
</dbReference>
<dbReference type="Gene3D" id="3.40.50.300">
    <property type="entry name" value="P-loop containing nucleotide triphosphate hydrolases"/>
    <property type="match status" value="1"/>
</dbReference>
<dbReference type="Pfam" id="PF25516">
    <property type="entry name" value="PTPase"/>
    <property type="match status" value="1"/>
</dbReference>
<dbReference type="CDD" id="cd00009">
    <property type="entry name" value="AAA"/>
    <property type="match status" value="1"/>
</dbReference>
<dbReference type="InterPro" id="IPR003593">
    <property type="entry name" value="AAA+_ATPase"/>
</dbReference>
<evidence type="ECO:0000259" key="3">
    <source>
        <dbReference type="SMART" id="SM00382"/>
    </source>
</evidence>
<keyword evidence="4" id="KW-0934">Plastid</keyword>
<reference evidence="4" key="1">
    <citation type="journal article" date="2021" name="J. Phycol.">
        <title>Olisthodiscus represents a new class of Ochrophyta.</title>
        <authorList>
            <person name="Barcyte D."/>
            <person name="Eikrem W."/>
            <person name="Engesmo A."/>
            <person name="Seoane S."/>
            <person name="Wohlmann J."/>
            <person name="Horak A."/>
            <person name="Yurchenko T."/>
            <person name="Elias M."/>
        </authorList>
    </citation>
    <scope>NUCLEOTIDE SEQUENCE</scope>
    <source>
        <strain evidence="4">K-0444</strain>
    </source>
</reference>
<keyword evidence="1" id="KW-0547">Nucleotide-binding</keyword>
<feature type="domain" description="AAA+ ATPase" evidence="3">
    <location>
        <begin position="124"/>
        <end position="263"/>
    </location>
</feature>
<name>A0A7U0QGM0_OLILU</name>
<evidence type="ECO:0000256" key="1">
    <source>
        <dbReference type="ARBA" id="ARBA00022741"/>
    </source>
</evidence>
<evidence type="ECO:0000313" key="4">
    <source>
        <dbReference type="EMBL" id="QQW50528.1"/>
    </source>
</evidence>
<sequence>MLMLPSSDLQKLIHIFPDHIKKAIEIHPELNKIIEIIIDLGRKPELRFLRKNEYISQQIISWQDIDYLVKQIGKFADDNRAGINETLHRISCIKNKKGIIIGVTCRVGKFIIGTVSLIEDLIHKEQSLLLLGKPGVGKTTAIREMARVFSDELYKRVVIVDTSNEIAGDSDIPHIGIGRARRLQVFQSNFQHKVMIEAVENHMPEIIVVDEIGTELEAYAARTIAERGVQLIGTAHGNSLENLIKNPALSELVGGIEVVTLSDNEAKRRGTQKSILERKGLSAFKIAIEMNSLMNWQIHVNVEESVDLILLRQTPFLEFRKINLAKKVYICYRGSELFFNFQTQNKQILPIRKLSSFLKRFENKHNPIEIYRKLIILQIFYSHRIFLPIKFFTLFGKKLFHIFKKDKKNLVIFCYCLPQEKVKKIFNKMQLKFIFTQQIEQADFVISQKYHITKTRKFYNLILKKKIPTLLVKNHQLESILVKLINFVNM</sequence>
<dbReference type="EMBL" id="MT859097">
    <property type="protein sequence ID" value="QQW50528.1"/>
    <property type="molecule type" value="Genomic_DNA"/>
</dbReference>
<gene>
    <name evidence="4" type="primary">ycf45</name>
</gene>
<dbReference type="GO" id="GO:0005524">
    <property type="term" value="F:ATP binding"/>
    <property type="evidence" value="ECO:0007669"/>
    <property type="project" value="UniProtKB-KW"/>
</dbReference>
<keyword evidence="2" id="KW-0067">ATP-binding</keyword>
<dbReference type="InterPro" id="IPR045735">
    <property type="entry name" value="Spore_III_AA_AAA+_ATPase"/>
</dbReference>
<accession>A0A7U0QGM0</accession>